<evidence type="ECO:0000313" key="3">
    <source>
        <dbReference type="Proteomes" id="UP000228503"/>
    </source>
</evidence>
<dbReference type="InterPro" id="IPR039498">
    <property type="entry name" value="NTP_transf_5"/>
</dbReference>
<dbReference type="SUPFAM" id="SSF51306">
    <property type="entry name" value="LexA/Signal peptidase"/>
    <property type="match status" value="1"/>
</dbReference>
<dbReference type="Proteomes" id="UP000228503">
    <property type="component" value="Unassembled WGS sequence"/>
</dbReference>
<keyword evidence="1" id="KW-0812">Transmembrane</keyword>
<protein>
    <recommendedName>
        <fullName evidence="4">Peptidase S24/S26A/S26B/S26C domain-containing protein</fullName>
    </recommendedName>
</protein>
<keyword evidence="1" id="KW-0472">Membrane</keyword>
<dbReference type="CDD" id="cd06462">
    <property type="entry name" value="Peptidase_S24_S26"/>
    <property type="match status" value="1"/>
</dbReference>
<feature type="transmembrane region" description="Helical" evidence="1">
    <location>
        <begin position="392"/>
        <end position="413"/>
    </location>
</feature>
<evidence type="ECO:0008006" key="4">
    <source>
        <dbReference type="Google" id="ProtNLM"/>
    </source>
</evidence>
<comment type="caution">
    <text evidence="2">The sequence shown here is derived from an EMBL/GenBank/DDBJ whole genome shotgun (WGS) entry which is preliminary data.</text>
</comment>
<name>A0A2M7TV31_9BACT</name>
<reference evidence="3" key="1">
    <citation type="submission" date="2017-09" db="EMBL/GenBank/DDBJ databases">
        <title>Depth-based differentiation of microbial function through sediment-hosted aquifers and enrichment of novel symbionts in the deep terrestrial subsurface.</title>
        <authorList>
            <person name="Probst A.J."/>
            <person name="Ladd B."/>
            <person name="Jarett J.K."/>
            <person name="Geller-Mcgrath D.E."/>
            <person name="Sieber C.M.K."/>
            <person name="Emerson J.B."/>
            <person name="Anantharaman K."/>
            <person name="Thomas B.C."/>
            <person name="Malmstrom R."/>
            <person name="Stieglmeier M."/>
            <person name="Klingl A."/>
            <person name="Woyke T."/>
            <person name="Ryan C.M."/>
            <person name="Banfield J.F."/>
        </authorList>
    </citation>
    <scope>NUCLEOTIDE SEQUENCE [LARGE SCALE GENOMIC DNA]</scope>
</reference>
<dbReference type="AlphaFoldDB" id="A0A2M7TV31"/>
<dbReference type="EMBL" id="PFOB01000078">
    <property type="protein sequence ID" value="PIZ61668.1"/>
    <property type="molecule type" value="Genomic_DNA"/>
</dbReference>
<evidence type="ECO:0000313" key="2">
    <source>
        <dbReference type="EMBL" id="PIZ61668.1"/>
    </source>
</evidence>
<dbReference type="InterPro" id="IPR036286">
    <property type="entry name" value="LexA/Signal_pep-like_sf"/>
</dbReference>
<dbReference type="Pfam" id="PF14907">
    <property type="entry name" value="NTP_transf_5"/>
    <property type="match status" value="1"/>
</dbReference>
<gene>
    <name evidence="2" type="ORF">COY16_06190</name>
</gene>
<keyword evidence="1" id="KW-1133">Transmembrane helix</keyword>
<evidence type="ECO:0000256" key="1">
    <source>
        <dbReference type="SAM" id="Phobius"/>
    </source>
</evidence>
<proteinExistence type="predicted"/>
<organism evidence="2 3">
    <name type="scientific">Candidatus Roizmanbacteria bacterium CG_4_10_14_0_2_um_filter_39_13</name>
    <dbReference type="NCBI Taxonomy" id="1974825"/>
    <lineage>
        <taxon>Bacteria</taxon>
        <taxon>Candidatus Roizmaniibacteriota</taxon>
    </lineage>
</organism>
<dbReference type="Gene3D" id="3.30.460.40">
    <property type="match status" value="1"/>
</dbReference>
<accession>A0A2M7TV31</accession>
<sequence length="429" mass="50945">MKSSAVKFIDTALRKTNRIKCFGNSMAPILLHEDVVYYRKILFSHININDIVIAKDKSNYITHRVIFKGKNYIITKGDNNFKIDPLIYSKNIIGRVYQVKRNDQFIHPDTMYLLQSTQYFEAINDCISELNKHNIPYVLLKGLILHLYYSKTHPRRQYTDFDILVKLNDYQVIDQILTRLGYTIKDDSISSLQKRMLDKSIEVTYVRKRASFFPIAIDVHFEPVFMMTQIGTLDALYEQKNIDELGDLFLNNQQVVTLYNSPYQILSPAHLVVYLALHFFHHNYRGIHRLDLLNAVIKNISRHKNRAVWKEAADLILKYQLENYAYGSYVILQKYFKTPIPKTFLKEIAPSKKIIRYINQHFKKNDVFETEPRSAEGTQLFQNLFYLSPKPLMTRLLVFLKPIVIYMIVWAIYSKMRRRFLIFYRRYRS</sequence>